<sequence length="92" mass="10256">MHDKYPVRPLHSLILPKRHAFDVFDTTLDERECMHRLAEALRGDIMRADHSVGGFNFGSNIGAAAGQKIFHAHLHLIPRRAGDTPPPPARQG</sequence>
<protein>
    <recommendedName>
        <fullName evidence="2">HIT domain-containing protein</fullName>
    </recommendedName>
</protein>
<dbReference type="PANTHER" id="PTHR42997:SF1">
    <property type="entry name" value="AP-4-A PHOSPHORYLASE"/>
    <property type="match status" value="1"/>
</dbReference>
<keyword evidence="4" id="KW-1185">Reference proteome</keyword>
<feature type="short sequence motif" description="Histidine triad motif" evidence="1">
    <location>
        <begin position="71"/>
        <end position="75"/>
    </location>
</feature>
<organism evidence="3 4">
    <name type="scientific">Methylocystis iwaonis</name>
    <dbReference type="NCBI Taxonomy" id="2885079"/>
    <lineage>
        <taxon>Bacteria</taxon>
        <taxon>Pseudomonadati</taxon>
        <taxon>Pseudomonadota</taxon>
        <taxon>Alphaproteobacteria</taxon>
        <taxon>Hyphomicrobiales</taxon>
        <taxon>Methylocystaceae</taxon>
        <taxon>Methylocystis</taxon>
    </lineage>
</organism>
<evidence type="ECO:0000259" key="2">
    <source>
        <dbReference type="PROSITE" id="PS51084"/>
    </source>
</evidence>
<proteinExistence type="predicted"/>
<evidence type="ECO:0000256" key="1">
    <source>
        <dbReference type="PROSITE-ProRule" id="PRU00464"/>
    </source>
</evidence>
<accession>A0ABM8E692</accession>
<dbReference type="EMBL" id="AP027142">
    <property type="protein sequence ID" value="BDV33452.1"/>
    <property type="molecule type" value="Genomic_DNA"/>
</dbReference>
<gene>
    <name evidence="3" type="ORF">SS37A_09810</name>
</gene>
<dbReference type="PROSITE" id="PS51084">
    <property type="entry name" value="HIT_2"/>
    <property type="match status" value="1"/>
</dbReference>
<dbReference type="InterPro" id="IPR036265">
    <property type="entry name" value="HIT-like_sf"/>
</dbReference>
<dbReference type="Gene3D" id="3.30.428.10">
    <property type="entry name" value="HIT-like"/>
    <property type="match status" value="1"/>
</dbReference>
<dbReference type="PANTHER" id="PTHR42997">
    <property type="entry name" value="HIT FAMILY HYDROLASE"/>
    <property type="match status" value="1"/>
</dbReference>
<feature type="domain" description="HIT" evidence="2">
    <location>
        <begin position="1"/>
        <end position="86"/>
    </location>
</feature>
<dbReference type="Pfam" id="PF01230">
    <property type="entry name" value="HIT"/>
    <property type="match status" value="1"/>
</dbReference>
<evidence type="ECO:0000313" key="4">
    <source>
        <dbReference type="Proteomes" id="UP001317629"/>
    </source>
</evidence>
<dbReference type="SUPFAM" id="SSF54197">
    <property type="entry name" value="HIT-like"/>
    <property type="match status" value="1"/>
</dbReference>
<name>A0ABM8E692_9HYPH</name>
<evidence type="ECO:0000313" key="3">
    <source>
        <dbReference type="EMBL" id="BDV33452.1"/>
    </source>
</evidence>
<reference evidence="3 4" key="1">
    <citation type="journal article" date="2023" name="Int. J. Syst. Evol. Microbiol.">
        <title>Methylocystis iwaonis sp. nov., a type II methane-oxidizing bacterium from surface soil of a rice paddy field in Japan, and emended description of the genus Methylocystis (ex Whittenbury et al. 1970) Bowman et al. 1993.</title>
        <authorList>
            <person name="Kaise H."/>
            <person name="Sawadogo J.B."/>
            <person name="Alam M.S."/>
            <person name="Ueno C."/>
            <person name="Dianou D."/>
            <person name="Shinjo R."/>
            <person name="Asakawa S."/>
        </authorList>
    </citation>
    <scope>NUCLEOTIDE SEQUENCE [LARGE SCALE GENOMIC DNA]</scope>
    <source>
        <strain evidence="3 4">SS37A-Re</strain>
    </source>
</reference>
<dbReference type="Proteomes" id="UP001317629">
    <property type="component" value="Chromosome"/>
</dbReference>
<dbReference type="InterPro" id="IPR052908">
    <property type="entry name" value="AP-4-A_phosphorylase"/>
</dbReference>
<dbReference type="InterPro" id="IPR011146">
    <property type="entry name" value="HIT-like"/>
</dbReference>